<dbReference type="GO" id="GO:0032731">
    <property type="term" value="P:positive regulation of interleukin-1 beta production"/>
    <property type="evidence" value="ECO:0007669"/>
    <property type="project" value="UniProtKB-ARBA"/>
</dbReference>
<dbReference type="HOGENOM" id="CLU_036904_0_1_1"/>
<dbReference type="Ensembl" id="ENSSHAT00000009589.2">
    <property type="protein sequence ID" value="ENSSHAP00000009506.2"/>
    <property type="gene ID" value="ENSSHAG00000008224.2"/>
</dbReference>
<keyword evidence="27" id="KW-1185">Reference proteome</keyword>
<organism evidence="26 27">
    <name type="scientific">Sarcophilus harrisii</name>
    <name type="common">Tasmanian devil</name>
    <name type="synonym">Sarcophilus laniarius</name>
    <dbReference type="NCBI Taxonomy" id="9305"/>
    <lineage>
        <taxon>Eukaryota</taxon>
        <taxon>Metazoa</taxon>
        <taxon>Chordata</taxon>
        <taxon>Craniata</taxon>
        <taxon>Vertebrata</taxon>
        <taxon>Euteleostomi</taxon>
        <taxon>Mammalia</taxon>
        <taxon>Metatheria</taxon>
        <taxon>Dasyuromorphia</taxon>
        <taxon>Dasyuridae</taxon>
        <taxon>Sarcophilus</taxon>
    </lineage>
</organism>
<evidence type="ECO:0000256" key="8">
    <source>
        <dbReference type="ARBA" id="ARBA00022801"/>
    </source>
</evidence>
<keyword evidence="4" id="KW-1003">Cell membrane</keyword>
<keyword evidence="6" id="KW-0645">Protease</keyword>
<dbReference type="PROSITE" id="PS50208">
    <property type="entry name" value="CASPASE_P20"/>
    <property type="match status" value="1"/>
</dbReference>
<evidence type="ECO:0000259" key="23">
    <source>
        <dbReference type="PROSITE" id="PS50207"/>
    </source>
</evidence>
<dbReference type="STRING" id="9305.ENSSHAP00000009506"/>
<dbReference type="CDD" id="cd08325">
    <property type="entry name" value="CARD_CASP1-like"/>
    <property type="match status" value="1"/>
</dbReference>
<dbReference type="FunFam" id="1.10.533.10:FF:000031">
    <property type="entry name" value="Caspase 1, isoform CRA_b"/>
    <property type="match status" value="1"/>
</dbReference>
<evidence type="ECO:0000256" key="5">
    <source>
        <dbReference type="ARBA" id="ARBA00022490"/>
    </source>
</evidence>
<feature type="domain" description="CARD" evidence="25">
    <location>
        <begin position="1"/>
        <end position="91"/>
    </location>
</feature>
<evidence type="ECO:0000256" key="11">
    <source>
        <dbReference type="ARBA" id="ARBA00023136"/>
    </source>
</evidence>
<dbReference type="GO" id="GO:0097169">
    <property type="term" value="C:AIM2 inflammasome complex"/>
    <property type="evidence" value="ECO:0007669"/>
    <property type="project" value="TreeGrafter"/>
</dbReference>
<evidence type="ECO:0000256" key="16">
    <source>
        <dbReference type="ARBA" id="ARBA00068181"/>
    </source>
</evidence>
<dbReference type="GeneTree" id="ENSGT00940000162428"/>
<keyword evidence="12" id="KW-0865">Zymogen</keyword>
<evidence type="ECO:0000256" key="2">
    <source>
        <dbReference type="ARBA" id="ARBA00004496"/>
    </source>
</evidence>
<dbReference type="FunCoup" id="G3W251">
    <property type="interactions" value="684"/>
</dbReference>
<dbReference type="Pfam" id="PF00656">
    <property type="entry name" value="Peptidase_C14"/>
    <property type="match status" value="1"/>
</dbReference>
<comment type="similarity">
    <text evidence="3 22">Belongs to the peptidase C14A family.</text>
</comment>
<reference evidence="26" key="3">
    <citation type="submission" date="2025-09" db="UniProtKB">
        <authorList>
            <consortium name="Ensembl"/>
        </authorList>
    </citation>
    <scope>IDENTIFICATION</scope>
</reference>
<dbReference type="SUPFAM" id="SSF47986">
    <property type="entry name" value="DEATH domain"/>
    <property type="match status" value="1"/>
</dbReference>
<keyword evidence="11" id="KW-0472">Membrane</keyword>
<keyword evidence="7" id="KW-0053">Apoptosis</keyword>
<dbReference type="SMART" id="SM00114">
    <property type="entry name" value="CARD"/>
    <property type="match status" value="1"/>
</dbReference>
<evidence type="ECO:0000259" key="24">
    <source>
        <dbReference type="PROSITE" id="PS50208"/>
    </source>
</evidence>
<evidence type="ECO:0000256" key="20">
    <source>
        <dbReference type="ARBA" id="ARBA00081790"/>
    </source>
</evidence>
<dbReference type="InterPro" id="IPR002138">
    <property type="entry name" value="Pept_C14_p10"/>
</dbReference>
<dbReference type="GO" id="GO:0032496">
    <property type="term" value="P:response to lipopolysaccharide"/>
    <property type="evidence" value="ECO:0007669"/>
    <property type="project" value="UniProtKB-ARBA"/>
</dbReference>
<dbReference type="PANTHER" id="PTHR47901">
    <property type="entry name" value="CASPASE RECRUITMENT DOMAIN-CONTAINING PROTEIN 18"/>
    <property type="match status" value="1"/>
</dbReference>
<dbReference type="GO" id="GO:0050727">
    <property type="term" value="P:regulation of inflammatory response"/>
    <property type="evidence" value="ECO:0007669"/>
    <property type="project" value="TreeGrafter"/>
</dbReference>
<dbReference type="CDD" id="cd00032">
    <property type="entry name" value="CASc"/>
    <property type="match status" value="1"/>
</dbReference>
<reference evidence="26 27" key="1">
    <citation type="journal article" date="2011" name="Proc. Natl. Acad. Sci. U.S.A.">
        <title>Genetic diversity and population structure of the endangered marsupial Sarcophilus harrisii (Tasmanian devil).</title>
        <authorList>
            <person name="Miller W."/>
            <person name="Hayes V.M."/>
            <person name="Ratan A."/>
            <person name="Petersen D.C."/>
            <person name="Wittekindt N.E."/>
            <person name="Miller J."/>
            <person name="Walenz B."/>
            <person name="Knight J."/>
            <person name="Qi J."/>
            <person name="Zhao F."/>
            <person name="Wang Q."/>
            <person name="Bedoya-Reina O.C."/>
            <person name="Katiyar N."/>
            <person name="Tomsho L.P."/>
            <person name="Kasson L.M."/>
            <person name="Hardie R.A."/>
            <person name="Woodbridge P."/>
            <person name="Tindall E.A."/>
            <person name="Bertelsen M.F."/>
            <person name="Dixon D."/>
            <person name="Pyecroft S."/>
            <person name="Helgen K.M."/>
            <person name="Lesk A.M."/>
            <person name="Pringle T.H."/>
            <person name="Patterson N."/>
            <person name="Zhang Y."/>
            <person name="Kreiss A."/>
            <person name="Woods G.M."/>
            <person name="Jones M.E."/>
            <person name="Schuster S.C."/>
        </authorList>
    </citation>
    <scope>NUCLEOTIDE SEQUENCE [LARGE SCALE GENOMIC DNA]</scope>
</reference>
<dbReference type="InterPro" id="IPR001315">
    <property type="entry name" value="CARD"/>
</dbReference>
<evidence type="ECO:0000256" key="4">
    <source>
        <dbReference type="ARBA" id="ARBA00022475"/>
    </source>
</evidence>
<evidence type="ECO:0000256" key="1">
    <source>
        <dbReference type="ARBA" id="ARBA00004236"/>
    </source>
</evidence>
<feature type="active site" evidence="21">
    <location>
        <position position="230"/>
    </location>
</feature>
<keyword evidence="5" id="KW-0963">Cytoplasm</keyword>
<feature type="domain" description="Caspase family p20" evidence="24">
    <location>
        <begin position="154"/>
        <end position="282"/>
    </location>
</feature>
<dbReference type="PROSITE" id="PS01121">
    <property type="entry name" value="CASPASE_HIS"/>
    <property type="match status" value="1"/>
</dbReference>
<dbReference type="InterPro" id="IPR015917">
    <property type="entry name" value="Pept_C14A"/>
</dbReference>
<dbReference type="AlphaFoldDB" id="G3W251"/>
<dbReference type="InterPro" id="IPR016129">
    <property type="entry name" value="Caspase_his_AS"/>
</dbReference>
<evidence type="ECO:0000256" key="17">
    <source>
        <dbReference type="ARBA" id="ARBA00078083"/>
    </source>
</evidence>
<evidence type="ECO:0000256" key="9">
    <source>
        <dbReference type="ARBA" id="ARBA00022807"/>
    </source>
</evidence>
<name>G3W251_SARHA</name>
<evidence type="ECO:0000259" key="25">
    <source>
        <dbReference type="PROSITE" id="PS50209"/>
    </source>
</evidence>
<evidence type="ECO:0000256" key="18">
    <source>
        <dbReference type="ARBA" id="ARBA00080846"/>
    </source>
</evidence>
<dbReference type="GO" id="GO:0072557">
    <property type="term" value="C:IPAF inflammasome complex"/>
    <property type="evidence" value="ECO:0007669"/>
    <property type="project" value="TreeGrafter"/>
</dbReference>
<dbReference type="GO" id="GO:0006915">
    <property type="term" value="P:apoptotic process"/>
    <property type="evidence" value="ECO:0007669"/>
    <property type="project" value="UniProtKB-KW"/>
</dbReference>
<dbReference type="PRINTS" id="PR00376">
    <property type="entry name" value="IL1BCENZYME"/>
</dbReference>
<evidence type="ECO:0000256" key="14">
    <source>
        <dbReference type="ARBA" id="ARBA00063591"/>
    </source>
</evidence>
<evidence type="ECO:0000256" key="22">
    <source>
        <dbReference type="RuleBase" id="RU003971"/>
    </source>
</evidence>
<dbReference type="InterPro" id="IPR001309">
    <property type="entry name" value="Pept_C14_p20"/>
</dbReference>
<dbReference type="InterPro" id="IPR002398">
    <property type="entry name" value="Pept_C14"/>
</dbReference>
<evidence type="ECO:0000256" key="7">
    <source>
        <dbReference type="ARBA" id="ARBA00022703"/>
    </source>
</evidence>
<dbReference type="PROSITE" id="PS01122">
    <property type="entry name" value="CASPASE_CYS"/>
    <property type="match status" value="1"/>
</dbReference>
<dbReference type="GO" id="GO:0089720">
    <property type="term" value="F:caspase binding"/>
    <property type="evidence" value="ECO:0007669"/>
    <property type="project" value="TreeGrafter"/>
</dbReference>
<dbReference type="eggNOG" id="KOG3573">
    <property type="taxonomic scope" value="Eukaryota"/>
</dbReference>
<proteinExistence type="inferred from homology"/>
<dbReference type="PROSITE" id="PS50207">
    <property type="entry name" value="CASPASE_P10"/>
    <property type="match status" value="1"/>
</dbReference>
<evidence type="ECO:0000256" key="12">
    <source>
        <dbReference type="ARBA" id="ARBA00023145"/>
    </source>
</evidence>
<comment type="subcellular location">
    <subcellularLocation>
        <location evidence="1">Cell membrane</location>
    </subcellularLocation>
    <subcellularLocation>
        <location evidence="2">Cytoplasm</location>
    </subcellularLocation>
</comment>
<comment type="catalytic activity">
    <reaction evidence="13">
        <text>Strict requirement for an Asp residue at position P1 and has a preferred cleavage sequence of Tyr-Val-Ala-Asp-|-.</text>
        <dbReference type="EC" id="3.4.22.36"/>
    </reaction>
</comment>
<accession>G3W251</accession>
<dbReference type="InParanoid" id="G3W251"/>
<evidence type="ECO:0000256" key="6">
    <source>
        <dbReference type="ARBA" id="ARBA00022670"/>
    </source>
</evidence>
<dbReference type="EC" id="3.4.22.36" evidence="15"/>
<dbReference type="FunFam" id="3.40.50.1460:FF:000007">
    <property type="entry name" value="Caspase-1"/>
    <property type="match status" value="1"/>
</dbReference>
<dbReference type="PROSITE" id="PS50209">
    <property type="entry name" value="CARD"/>
    <property type="match status" value="1"/>
</dbReference>
<dbReference type="Gene3D" id="1.10.533.10">
    <property type="entry name" value="Death Domain, Fas"/>
    <property type="match status" value="1"/>
</dbReference>
<dbReference type="Pfam" id="PF00619">
    <property type="entry name" value="CARD"/>
    <property type="match status" value="1"/>
</dbReference>
<evidence type="ECO:0000256" key="19">
    <source>
        <dbReference type="ARBA" id="ARBA00081401"/>
    </source>
</evidence>
<dbReference type="SMART" id="SM00115">
    <property type="entry name" value="CASc"/>
    <property type="match status" value="1"/>
</dbReference>
<dbReference type="Gene3D" id="3.40.50.1460">
    <property type="match status" value="1"/>
</dbReference>
<dbReference type="PIRSF" id="PIRSF038001">
    <property type="entry name" value="Caspase_ICE"/>
    <property type="match status" value="1"/>
</dbReference>
<dbReference type="GO" id="GO:0042981">
    <property type="term" value="P:regulation of apoptotic process"/>
    <property type="evidence" value="ECO:0007669"/>
    <property type="project" value="InterPro"/>
</dbReference>
<dbReference type="InterPro" id="IPR029030">
    <property type="entry name" value="Caspase-like_dom_sf"/>
</dbReference>
<dbReference type="InterPro" id="IPR011029">
    <property type="entry name" value="DEATH-like_dom_sf"/>
</dbReference>
<evidence type="ECO:0000313" key="26">
    <source>
        <dbReference type="Ensembl" id="ENSSHAP00000009506.2"/>
    </source>
</evidence>
<evidence type="ECO:0000256" key="15">
    <source>
        <dbReference type="ARBA" id="ARBA00066470"/>
    </source>
</evidence>
<keyword evidence="10" id="KW-0832">Ubl conjugation</keyword>
<evidence type="ECO:0000256" key="10">
    <source>
        <dbReference type="ARBA" id="ARBA00022843"/>
    </source>
</evidence>
<protein>
    <recommendedName>
        <fullName evidence="16">Caspase-1</fullName>
        <ecNumber evidence="15">3.4.22.36</ecNumber>
    </recommendedName>
    <alternativeName>
        <fullName evidence="20">Interleukin-1 beta convertase</fullName>
    </alternativeName>
    <alternativeName>
        <fullName evidence="17">Interleukin-1 beta-converting enzyme</fullName>
    </alternativeName>
    <alternativeName>
        <fullName evidence="18 19">p45</fullName>
    </alternativeName>
</protein>
<comment type="subunit">
    <text evidence="14">Heterotetramer that consists of two anti-parallel arranged heterodimers, each one formed by a 20 kDa (Caspase-1 subunit p20) and a 10 kDa (Caspase-1 subunit p10) subunit.</text>
</comment>
<evidence type="ECO:0000256" key="3">
    <source>
        <dbReference type="ARBA" id="ARBA00010134"/>
    </source>
</evidence>
<dbReference type="InterPro" id="IPR033139">
    <property type="entry name" value="Caspase_cys_AS"/>
</dbReference>
<keyword evidence="9" id="KW-0788">Thiol protease</keyword>
<dbReference type="GO" id="GO:0005886">
    <property type="term" value="C:plasma membrane"/>
    <property type="evidence" value="ECO:0007669"/>
    <property type="project" value="UniProtKB-SubCell"/>
</dbReference>
<evidence type="ECO:0000313" key="27">
    <source>
        <dbReference type="Proteomes" id="UP000007648"/>
    </source>
</evidence>
<sequence length="396" mass="45347">MADTVLKEKRKLFVESVDKGLINGLLDDLLEVKVLNQEEMEIVREENKTIRDQARRLIDIVIRKGSKASQYLIKSIIERDGHLADHLALSSGSQTEQLPTVSEAFSKKSSSSPVPQAIQANATDTLKLCSHEDFQRLRKKMAGQIYPVKEKEGRTRLALIICNIEFEHLSERTGAELDIQRMKILLEELGYSVVILKNLTSLEMESALMDFAARSEHKSSDSTFVVLMSHGILDNICGKNHQTEKPDVLAYDTIFKILNTKNCLNLKDKPKVIIIQACRGVNRGHVWVSDAPEITEDSENQQQIFEEDAVWKTHLEKDFITFCSSTPHNISWRDIENGSIFITELIHCFQQYSWCCHIEEIFRKVQNAFETPKVKAQMPTIERLSMTRYFYLFPGN</sequence>
<keyword evidence="8" id="KW-0378">Hydrolase</keyword>
<dbReference type="GO" id="GO:0004197">
    <property type="term" value="F:cysteine-type endopeptidase activity"/>
    <property type="evidence" value="ECO:0007669"/>
    <property type="project" value="InterPro"/>
</dbReference>
<dbReference type="GO" id="GO:0072559">
    <property type="term" value="C:NLRP3 inflammasome complex"/>
    <property type="evidence" value="ECO:0007669"/>
    <property type="project" value="TreeGrafter"/>
</dbReference>
<evidence type="ECO:0000256" key="21">
    <source>
        <dbReference type="PIRSR" id="PIRSR038001-1"/>
    </source>
</evidence>
<dbReference type="GO" id="GO:0006508">
    <property type="term" value="P:proteolysis"/>
    <property type="evidence" value="ECO:0007669"/>
    <property type="project" value="UniProtKB-KW"/>
</dbReference>
<dbReference type="GO" id="GO:0006954">
    <property type="term" value="P:inflammatory response"/>
    <property type="evidence" value="ECO:0007669"/>
    <property type="project" value="UniProtKB-ARBA"/>
</dbReference>
<reference evidence="26" key="2">
    <citation type="submission" date="2025-08" db="UniProtKB">
        <authorList>
            <consortium name="Ensembl"/>
        </authorList>
    </citation>
    <scope>IDENTIFICATION</scope>
</reference>
<feature type="domain" description="Caspase family p10" evidence="23">
    <location>
        <begin position="309"/>
        <end position="394"/>
    </location>
</feature>
<dbReference type="PANTHER" id="PTHR47901:SF3">
    <property type="entry name" value="CASPASE-1"/>
    <property type="match status" value="1"/>
</dbReference>
<dbReference type="Proteomes" id="UP000007648">
    <property type="component" value="Unassembled WGS sequence"/>
</dbReference>
<dbReference type="SUPFAM" id="SSF52129">
    <property type="entry name" value="Caspase-like"/>
    <property type="match status" value="1"/>
</dbReference>
<feature type="active site" evidence="21">
    <location>
        <position position="278"/>
    </location>
</feature>
<dbReference type="InterPro" id="IPR011600">
    <property type="entry name" value="Pept_C14_caspase"/>
</dbReference>
<evidence type="ECO:0000256" key="13">
    <source>
        <dbReference type="ARBA" id="ARBA00050375"/>
    </source>
</evidence>